<reference evidence="1 2" key="2">
    <citation type="submission" date="2016-06" db="EMBL/GenBank/DDBJ databases">
        <title>Pedobacter psychrophilus sp. nov., isolated from Antarctic fragmentary rock.</title>
        <authorList>
            <person name="Svec P."/>
        </authorList>
    </citation>
    <scope>NUCLEOTIDE SEQUENCE [LARGE SCALE GENOMIC DNA]</scope>
    <source>
        <strain evidence="1 2">CCM 8644</strain>
    </source>
</reference>
<dbReference type="RefSeq" id="WP_068821682.1">
    <property type="nucleotide sequence ID" value="NZ_LWHJ01000022.1"/>
</dbReference>
<dbReference type="STRING" id="1826909.A5893_05710"/>
<evidence type="ECO:0008006" key="3">
    <source>
        <dbReference type="Google" id="ProtNLM"/>
    </source>
</evidence>
<name>A0A179DHS5_9SPHI</name>
<dbReference type="AlphaFoldDB" id="A0A179DHS5"/>
<accession>A0A179DHS5</accession>
<organism evidence="1 2">
    <name type="scientific">Pedobacter psychrophilus</name>
    <dbReference type="NCBI Taxonomy" id="1826909"/>
    <lineage>
        <taxon>Bacteria</taxon>
        <taxon>Pseudomonadati</taxon>
        <taxon>Bacteroidota</taxon>
        <taxon>Sphingobacteriia</taxon>
        <taxon>Sphingobacteriales</taxon>
        <taxon>Sphingobacteriaceae</taxon>
        <taxon>Pedobacter</taxon>
    </lineage>
</organism>
<evidence type="ECO:0000313" key="2">
    <source>
        <dbReference type="Proteomes" id="UP000078459"/>
    </source>
</evidence>
<gene>
    <name evidence="1" type="ORF">A5893_05710</name>
</gene>
<keyword evidence="2" id="KW-1185">Reference proteome</keyword>
<comment type="caution">
    <text evidence="1">The sequence shown here is derived from an EMBL/GenBank/DDBJ whole genome shotgun (WGS) entry which is preliminary data.</text>
</comment>
<reference evidence="1 2" key="1">
    <citation type="submission" date="2016-04" db="EMBL/GenBank/DDBJ databases">
        <authorList>
            <person name="Evans L.H."/>
            <person name="Alamgir A."/>
            <person name="Owens N."/>
            <person name="Weber N.D."/>
            <person name="Virtaneva K."/>
            <person name="Barbian K."/>
            <person name="Babar A."/>
            <person name="Rosenke K."/>
        </authorList>
    </citation>
    <scope>NUCLEOTIDE SEQUENCE [LARGE SCALE GENOMIC DNA]</scope>
    <source>
        <strain evidence="1 2">CCM 8644</strain>
    </source>
</reference>
<evidence type="ECO:0000313" key="1">
    <source>
        <dbReference type="EMBL" id="OAQ40444.1"/>
    </source>
</evidence>
<proteinExistence type="predicted"/>
<protein>
    <recommendedName>
        <fullName evidence="3">Methyltransferase domain-containing protein</fullName>
    </recommendedName>
</protein>
<dbReference type="InterPro" id="IPR029063">
    <property type="entry name" value="SAM-dependent_MTases_sf"/>
</dbReference>
<dbReference type="SUPFAM" id="SSF53335">
    <property type="entry name" value="S-adenosyl-L-methionine-dependent methyltransferases"/>
    <property type="match status" value="1"/>
</dbReference>
<dbReference type="Proteomes" id="UP000078459">
    <property type="component" value="Unassembled WGS sequence"/>
</dbReference>
<sequence length="242" mass="27926">MIKNYLKNLIPKGLLHFIYDLKNKGKSAENIFTKIYDNNYWGKAENGRKYYSGSGSSDENIKLYTNFLIDFIIEKKLKTVFEIGCGDFTIMEKVLKETDVNYIGADVVKKLITDLNDQNQKENIHFIHINAVNDNYPIADLCIIRQVLQHLNNHQISIILQKAKKFKYVLITEHLPLNPMVKNGNKNMGGYIRLQNKKTSGVYLESNPFSLTAKTVLIYASDELDFRERIIPAIMRTSLIEN</sequence>
<dbReference type="Gene3D" id="3.40.50.150">
    <property type="entry name" value="Vaccinia Virus protein VP39"/>
    <property type="match status" value="1"/>
</dbReference>
<dbReference type="EMBL" id="LWHJ01000022">
    <property type="protein sequence ID" value="OAQ40444.1"/>
    <property type="molecule type" value="Genomic_DNA"/>
</dbReference>
<dbReference type="OrthoDB" id="20930at2"/>